<proteinExistence type="inferred from homology"/>
<dbReference type="RefSeq" id="WP_111921512.1">
    <property type="nucleotide sequence ID" value="NZ_JAHLNT010000005.1"/>
</dbReference>
<protein>
    <submittedName>
        <fullName evidence="4">Division initiation protein</fullName>
    </submittedName>
</protein>
<feature type="transmembrane region" description="Helical" evidence="3">
    <location>
        <begin position="6"/>
        <end position="27"/>
    </location>
</feature>
<feature type="coiled-coil region" evidence="2">
    <location>
        <begin position="48"/>
        <end position="93"/>
    </location>
</feature>
<keyword evidence="3" id="KW-0812">Transmembrane</keyword>
<evidence type="ECO:0000256" key="2">
    <source>
        <dbReference type="SAM" id="Coils"/>
    </source>
</evidence>
<comment type="similarity">
    <text evidence="1">Belongs to the UPF0749 family.</text>
</comment>
<dbReference type="PANTHER" id="PTHR37313">
    <property type="entry name" value="UPF0749 PROTEIN RV1825"/>
    <property type="match status" value="1"/>
</dbReference>
<evidence type="ECO:0000256" key="1">
    <source>
        <dbReference type="ARBA" id="ARBA00009108"/>
    </source>
</evidence>
<accession>A0A2X2W330</accession>
<reference evidence="4 5" key="1">
    <citation type="submission" date="2018-06" db="EMBL/GenBank/DDBJ databases">
        <authorList>
            <consortium name="Pathogen Informatics"/>
            <person name="Doyle S."/>
        </authorList>
    </citation>
    <scope>NUCLEOTIDE SEQUENCE [LARGE SCALE GENOMIC DNA]</scope>
    <source>
        <strain evidence="4 5">NCTC13028</strain>
    </source>
</reference>
<evidence type="ECO:0000313" key="4">
    <source>
        <dbReference type="EMBL" id="SQB34904.1"/>
    </source>
</evidence>
<evidence type="ECO:0000256" key="3">
    <source>
        <dbReference type="SAM" id="Phobius"/>
    </source>
</evidence>
<dbReference type="InterPro" id="IPR010273">
    <property type="entry name" value="DUF881"/>
</dbReference>
<dbReference type="EMBL" id="UAWC01000018">
    <property type="protein sequence ID" value="SQB34904.1"/>
    <property type="molecule type" value="Genomic_DNA"/>
</dbReference>
<dbReference type="AlphaFoldDB" id="A0A2X2W330"/>
<dbReference type="Pfam" id="PF05949">
    <property type="entry name" value="DUF881"/>
    <property type="match status" value="1"/>
</dbReference>
<sequence>MRYNEANIFVFIASIIIGVLIALNISFSREEKNIFLNSRDYQNAYIYRNQLINDISNLNEIKANYNRKLSKYNASEEDKKKIIEEVKNELQENKVNVGLVDMEGPGLKIIMEDASREFNENDDNHLERSLKIIHNTDMIQVVNDLLNAGAEAISINGHRVISSSSIFCNGLFLRINGVQIGTPFYIKVIGNKEAMKNYILSDESYVKSLMLRGIEFEIEEEDNLIVPAFYGKTENKYIKTIKD</sequence>
<keyword evidence="3" id="KW-1133">Transmembrane helix</keyword>
<dbReference type="Gene3D" id="3.30.70.1880">
    <property type="entry name" value="Protein of unknown function DUF881"/>
    <property type="match status" value="1"/>
</dbReference>
<dbReference type="PANTHER" id="PTHR37313:SF2">
    <property type="entry name" value="UPF0749 PROTEIN YLXX"/>
    <property type="match status" value="1"/>
</dbReference>
<keyword evidence="3" id="KW-0472">Membrane</keyword>
<organism evidence="4 5">
    <name type="scientific">Clostridium cochlearium</name>
    <dbReference type="NCBI Taxonomy" id="1494"/>
    <lineage>
        <taxon>Bacteria</taxon>
        <taxon>Bacillati</taxon>
        <taxon>Bacillota</taxon>
        <taxon>Clostridia</taxon>
        <taxon>Eubacteriales</taxon>
        <taxon>Clostridiaceae</taxon>
        <taxon>Clostridium</taxon>
    </lineage>
</organism>
<name>A0A2X2W330_CLOCO</name>
<keyword evidence="2" id="KW-0175">Coiled coil</keyword>
<gene>
    <name evidence="4" type="ORF">NCTC13028_01581</name>
</gene>
<dbReference type="Proteomes" id="UP000250223">
    <property type="component" value="Unassembled WGS sequence"/>
</dbReference>
<evidence type="ECO:0000313" key="5">
    <source>
        <dbReference type="Proteomes" id="UP000250223"/>
    </source>
</evidence>